<feature type="transmembrane region" description="Helical" evidence="10">
    <location>
        <begin position="242"/>
        <end position="259"/>
    </location>
</feature>
<dbReference type="GO" id="GO:0005789">
    <property type="term" value="C:endoplasmic reticulum membrane"/>
    <property type="evidence" value="ECO:0007669"/>
    <property type="project" value="TreeGrafter"/>
</dbReference>
<dbReference type="InterPro" id="IPR002076">
    <property type="entry name" value="ELO_fam"/>
</dbReference>
<comment type="subcellular location">
    <subcellularLocation>
        <location evidence="1">Membrane</location>
        <topology evidence="1">Multi-pass membrane protein</topology>
    </subcellularLocation>
</comment>
<feature type="transmembrane region" description="Helical" evidence="10">
    <location>
        <begin position="209"/>
        <end position="230"/>
    </location>
</feature>
<accession>A0A9P3HKR0</accession>
<gene>
    <name evidence="11" type="ORF">EMPS_10795</name>
</gene>
<dbReference type="GO" id="GO:0034625">
    <property type="term" value="P:fatty acid elongation, monounsaturated fatty acid"/>
    <property type="evidence" value="ECO:0007669"/>
    <property type="project" value="TreeGrafter"/>
</dbReference>
<keyword evidence="6 10" id="KW-1133">Transmembrane helix</keyword>
<dbReference type="GO" id="GO:0030148">
    <property type="term" value="P:sphingolipid biosynthetic process"/>
    <property type="evidence" value="ECO:0007669"/>
    <property type="project" value="TreeGrafter"/>
</dbReference>
<dbReference type="Proteomes" id="UP000827284">
    <property type="component" value="Unassembled WGS sequence"/>
</dbReference>
<organism evidence="11 12">
    <name type="scientific">Entomortierella parvispora</name>
    <dbReference type="NCBI Taxonomy" id="205924"/>
    <lineage>
        <taxon>Eukaryota</taxon>
        <taxon>Fungi</taxon>
        <taxon>Fungi incertae sedis</taxon>
        <taxon>Mucoromycota</taxon>
        <taxon>Mortierellomycotina</taxon>
        <taxon>Mortierellomycetes</taxon>
        <taxon>Mortierellales</taxon>
        <taxon>Mortierellaceae</taxon>
        <taxon>Entomortierella</taxon>
    </lineage>
</organism>
<evidence type="ECO:0000256" key="6">
    <source>
        <dbReference type="ARBA" id="ARBA00022989"/>
    </source>
</evidence>
<proteinExistence type="inferred from homology"/>
<dbReference type="OrthoDB" id="10259681at2759"/>
<feature type="transmembrane region" description="Helical" evidence="10">
    <location>
        <begin position="69"/>
        <end position="92"/>
    </location>
</feature>
<evidence type="ECO:0000256" key="9">
    <source>
        <dbReference type="ARBA" id="ARBA00023160"/>
    </source>
</evidence>
<keyword evidence="12" id="KW-1185">Reference proteome</keyword>
<dbReference type="EC" id="2.3.1.-" evidence="10"/>
<reference evidence="11" key="2">
    <citation type="journal article" date="2022" name="Microbiol. Resour. Announc.">
        <title>Whole-Genome Sequence of Entomortierella parvispora E1425, a Mucoromycotan Fungus Associated with Burkholderiaceae-Related Endosymbiotic Bacteria.</title>
        <authorList>
            <person name="Herlambang A."/>
            <person name="Guo Y."/>
            <person name="Takashima Y."/>
            <person name="Narisawa K."/>
            <person name="Ohta H."/>
            <person name="Nishizawa T."/>
        </authorList>
    </citation>
    <scope>NUCLEOTIDE SEQUENCE</scope>
    <source>
        <strain evidence="11">E1425</strain>
    </source>
</reference>
<evidence type="ECO:0000256" key="10">
    <source>
        <dbReference type="RuleBase" id="RU361115"/>
    </source>
</evidence>
<dbReference type="GO" id="GO:0009922">
    <property type="term" value="F:fatty acid elongase activity"/>
    <property type="evidence" value="ECO:0007669"/>
    <property type="project" value="InterPro"/>
</dbReference>
<evidence type="ECO:0000313" key="11">
    <source>
        <dbReference type="EMBL" id="GJJ78436.1"/>
    </source>
</evidence>
<sequence length="279" mass="31318">MHAIMESGPMPAGIPFPEYYDFFMNWKTPLAIAATYCVSVGLFNPKVGKVSRVVAKSANAKPAEKSQSGAAMTAFVFVHNLILCIYSAITFYNMFPAMIRNFSTHTLHDAYCDTDQSLWNGSLGYWGYIFYLSKFYEVIDTIIIILKGRRSSLLQTYHHAGAMITMWSGINYQATPIWIFVVFNSFIHSIMYAYYAATSIGLHPPGKKYLTSMQITQFLVGMTIAVSYLFVPGCIRTPGAQMAVWINVGYLFPLTYLFVDFAKRTYSKRGAAAAQKKAQ</sequence>
<feature type="transmembrane region" description="Helical" evidence="10">
    <location>
        <begin position="176"/>
        <end position="197"/>
    </location>
</feature>
<dbReference type="AlphaFoldDB" id="A0A9P3HKR0"/>
<evidence type="ECO:0000256" key="3">
    <source>
        <dbReference type="ARBA" id="ARBA00022679"/>
    </source>
</evidence>
<evidence type="ECO:0000313" key="12">
    <source>
        <dbReference type="Proteomes" id="UP000827284"/>
    </source>
</evidence>
<evidence type="ECO:0000256" key="4">
    <source>
        <dbReference type="ARBA" id="ARBA00022692"/>
    </source>
</evidence>
<keyword evidence="2 10" id="KW-0444">Lipid biosynthesis</keyword>
<evidence type="ECO:0000256" key="1">
    <source>
        <dbReference type="ARBA" id="ARBA00004141"/>
    </source>
</evidence>
<feature type="transmembrane region" description="Helical" evidence="10">
    <location>
        <begin position="30"/>
        <end position="48"/>
    </location>
</feature>
<evidence type="ECO:0000256" key="2">
    <source>
        <dbReference type="ARBA" id="ARBA00022516"/>
    </source>
</evidence>
<evidence type="ECO:0000256" key="5">
    <source>
        <dbReference type="ARBA" id="ARBA00022832"/>
    </source>
</evidence>
<keyword evidence="9 10" id="KW-0275">Fatty acid biosynthesis</keyword>
<dbReference type="Pfam" id="PF01151">
    <property type="entry name" value="ELO"/>
    <property type="match status" value="1"/>
</dbReference>
<dbReference type="GO" id="GO:0042761">
    <property type="term" value="P:very long-chain fatty acid biosynthetic process"/>
    <property type="evidence" value="ECO:0007669"/>
    <property type="project" value="TreeGrafter"/>
</dbReference>
<protein>
    <recommendedName>
        <fullName evidence="10">Elongation of fatty acids protein</fullName>
        <ecNumber evidence="10">2.3.1.-</ecNumber>
    </recommendedName>
</protein>
<reference evidence="11" key="1">
    <citation type="submission" date="2021-11" db="EMBL/GenBank/DDBJ databases">
        <authorList>
            <person name="Herlambang A."/>
            <person name="Guo Y."/>
            <person name="Takashima Y."/>
            <person name="Nishizawa T."/>
        </authorList>
    </citation>
    <scope>NUCLEOTIDE SEQUENCE</scope>
    <source>
        <strain evidence="11">E1425</strain>
    </source>
</reference>
<comment type="catalytic activity">
    <reaction evidence="10">
        <text>an acyl-CoA + malonyl-CoA + H(+) = a 3-oxoacyl-CoA + CO2 + CoA</text>
        <dbReference type="Rhea" id="RHEA:50252"/>
        <dbReference type="ChEBI" id="CHEBI:15378"/>
        <dbReference type="ChEBI" id="CHEBI:16526"/>
        <dbReference type="ChEBI" id="CHEBI:57287"/>
        <dbReference type="ChEBI" id="CHEBI:57384"/>
        <dbReference type="ChEBI" id="CHEBI:58342"/>
        <dbReference type="ChEBI" id="CHEBI:90726"/>
    </reaction>
    <physiologicalReaction direction="left-to-right" evidence="10">
        <dbReference type="Rhea" id="RHEA:50253"/>
    </physiologicalReaction>
</comment>
<name>A0A9P3HKR0_9FUNG</name>
<dbReference type="GO" id="GO:0034626">
    <property type="term" value="P:fatty acid elongation, polyunsaturated fatty acid"/>
    <property type="evidence" value="ECO:0007669"/>
    <property type="project" value="TreeGrafter"/>
</dbReference>
<keyword evidence="3 10" id="KW-0808">Transferase</keyword>
<dbReference type="EMBL" id="BQFW01000015">
    <property type="protein sequence ID" value="GJJ78436.1"/>
    <property type="molecule type" value="Genomic_DNA"/>
</dbReference>
<keyword evidence="7 10" id="KW-0443">Lipid metabolism</keyword>
<dbReference type="GO" id="GO:0019367">
    <property type="term" value="P:fatty acid elongation, saturated fatty acid"/>
    <property type="evidence" value="ECO:0007669"/>
    <property type="project" value="TreeGrafter"/>
</dbReference>
<keyword evidence="4 10" id="KW-0812">Transmembrane</keyword>
<feature type="transmembrane region" description="Helical" evidence="10">
    <location>
        <begin position="125"/>
        <end position="146"/>
    </location>
</feature>
<keyword evidence="5 10" id="KW-0276">Fatty acid metabolism</keyword>
<evidence type="ECO:0000256" key="8">
    <source>
        <dbReference type="ARBA" id="ARBA00023136"/>
    </source>
</evidence>
<evidence type="ECO:0000256" key="7">
    <source>
        <dbReference type="ARBA" id="ARBA00023098"/>
    </source>
</evidence>
<comment type="caution">
    <text evidence="11">The sequence shown here is derived from an EMBL/GenBank/DDBJ whole genome shotgun (WGS) entry which is preliminary data.</text>
</comment>
<comment type="similarity">
    <text evidence="10">Belongs to the ELO family.</text>
</comment>
<dbReference type="PANTHER" id="PTHR11157:SF169">
    <property type="entry name" value="ELONGATION OF FATTY ACIDS PROTEIN"/>
    <property type="match status" value="1"/>
</dbReference>
<dbReference type="PANTHER" id="PTHR11157">
    <property type="entry name" value="FATTY ACID ACYL TRANSFERASE-RELATED"/>
    <property type="match status" value="1"/>
</dbReference>
<keyword evidence="8 10" id="KW-0472">Membrane</keyword>